<name>A0ACD0NRZ9_9BASI</name>
<dbReference type="EMBL" id="KZ820188">
    <property type="protein sequence ID" value="PWN48519.1"/>
    <property type="molecule type" value="Genomic_DNA"/>
</dbReference>
<sequence length="479" mass="54127">MRMTAAQADLRERKRRRSERLVSKTASLEEERAKTDQDFGVSHLAASERGSIGWRGRKEVFATSSGGVEELEGQKVQDRKPKVKRVKVQAEDEGREAEAREEDSKVEVKVEKEEEVFKKGKKPQRRKPKVAFEDEKLPERVEESRHLVGAHVSAAGGVEKAVLNSLRVGGNCFSCFVRPKMQWESKPLTTENKREFERLCKEHGYDPIRTRGGQGSNAEKRLVISKVVPHGCYLINLGNPDGDKRRKSMGAFLDDLERCRDLGVGLYNFHPGSTVGSCERKESLRLVSECINEAHAKVKGVTILVENMAGAGNVIGSTFEELKEIIDQVVDKERVGICLDTCHAFAAGYDMRDRDSYEETFRRLDEIVGLKHLKAMHLNDSKFDLGSFKDRHENIGWGKLGLFPFYAIMNDPRLIDIPLILETPGGDDSTMNEVWTREIQVLYKLETLPEDKKEWGEVLEMIASIQALKPIKEGKSKSK</sequence>
<organism evidence="1 2">
    <name type="scientific">Violaceomyces palustris</name>
    <dbReference type="NCBI Taxonomy" id="1673888"/>
    <lineage>
        <taxon>Eukaryota</taxon>
        <taxon>Fungi</taxon>
        <taxon>Dikarya</taxon>
        <taxon>Basidiomycota</taxon>
        <taxon>Ustilaginomycotina</taxon>
        <taxon>Ustilaginomycetes</taxon>
        <taxon>Violaceomycetales</taxon>
        <taxon>Violaceomycetaceae</taxon>
        <taxon>Violaceomyces</taxon>
    </lineage>
</organism>
<gene>
    <name evidence="1" type="ORF">IE53DRAFT_192499</name>
</gene>
<evidence type="ECO:0000313" key="2">
    <source>
        <dbReference type="Proteomes" id="UP000245626"/>
    </source>
</evidence>
<reference evidence="1 2" key="1">
    <citation type="journal article" date="2018" name="Mol. Biol. Evol.">
        <title>Broad Genomic Sampling Reveals a Smut Pathogenic Ancestry of the Fungal Clade Ustilaginomycotina.</title>
        <authorList>
            <person name="Kijpornyongpan T."/>
            <person name="Mondo S.J."/>
            <person name="Barry K."/>
            <person name="Sandor L."/>
            <person name="Lee J."/>
            <person name="Lipzen A."/>
            <person name="Pangilinan J."/>
            <person name="LaButti K."/>
            <person name="Hainaut M."/>
            <person name="Henrissat B."/>
            <person name="Grigoriev I.V."/>
            <person name="Spatafora J.W."/>
            <person name="Aime M.C."/>
        </authorList>
    </citation>
    <scope>NUCLEOTIDE SEQUENCE [LARGE SCALE GENOMIC DNA]</scope>
    <source>
        <strain evidence="1 2">SA 807</strain>
    </source>
</reference>
<proteinExistence type="predicted"/>
<keyword evidence="1" id="KW-0255">Endonuclease</keyword>
<evidence type="ECO:0000313" key="1">
    <source>
        <dbReference type="EMBL" id="PWN48519.1"/>
    </source>
</evidence>
<protein>
    <submittedName>
        <fullName evidence="1">AP endonuclease</fullName>
    </submittedName>
</protein>
<dbReference type="Proteomes" id="UP000245626">
    <property type="component" value="Unassembled WGS sequence"/>
</dbReference>
<keyword evidence="1" id="KW-0378">Hydrolase</keyword>
<accession>A0ACD0NRZ9</accession>
<keyword evidence="1" id="KW-0540">Nuclease</keyword>
<keyword evidence="2" id="KW-1185">Reference proteome</keyword>